<feature type="compositionally biased region" description="Basic and acidic residues" evidence="1">
    <location>
        <begin position="379"/>
        <end position="397"/>
    </location>
</feature>
<name>A0A0A7LUA7_ALBBR</name>
<feature type="compositionally biased region" description="Polar residues" evidence="1">
    <location>
        <begin position="1"/>
        <end position="14"/>
    </location>
</feature>
<dbReference type="PANTHER" id="PTHR12854">
    <property type="entry name" value="ATAXIN 2-RELATED"/>
    <property type="match status" value="1"/>
</dbReference>
<feature type="compositionally biased region" description="Polar residues" evidence="1">
    <location>
        <begin position="413"/>
        <end position="442"/>
    </location>
</feature>
<dbReference type="InterPro" id="IPR045117">
    <property type="entry name" value="ATXN2-like"/>
</dbReference>
<feature type="region of interest" description="Disordered" evidence="1">
    <location>
        <begin position="378"/>
        <end position="397"/>
    </location>
</feature>
<dbReference type="PANTHER" id="PTHR12854:SF7">
    <property type="entry name" value="ATAXIN-2 HOMOLOG"/>
    <property type="match status" value="1"/>
</dbReference>
<dbReference type="GO" id="GO:0010494">
    <property type="term" value="C:cytoplasmic stress granule"/>
    <property type="evidence" value="ECO:0007669"/>
    <property type="project" value="TreeGrafter"/>
</dbReference>
<feature type="compositionally biased region" description="Low complexity" evidence="1">
    <location>
        <begin position="484"/>
        <end position="503"/>
    </location>
</feature>
<gene>
    <name evidence="3" type="primary">PABP-2</name>
</gene>
<feature type="compositionally biased region" description="Basic and acidic residues" evidence="1">
    <location>
        <begin position="19"/>
        <end position="33"/>
    </location>
</feature>
<evidence type="ECO:0000256" key="1">
    <source>
        <dbReference type="SAM" id="MobiDB-lite"/>
    </source>
</evidence>
<dbReference type="Pfam" id="PF06741">
    <property type="entry name" value="LsmAD"/>
    <property type="match status" value="1"/>
</dbReference>
<sequence length="623" mass="68298">MNLQQNVQPRSSVNGFGRRRVDKEIGSKSETKMHTGKSASNNFGNTANGGKTGGTINPSRDRLIYVISYLLGLRVEVHVRNGSIISGIFHATNAEKDFAIVLKMAQVIKDGSARGQKCVPETIRKPMDMIIQAKDLVQVVAKDVPLNIEEFSNAQPHDKRKDLMIDSAISHSHHLEAERELERWTPDADDPECPELEDIFDGTWNRNWDQFETNETLFGVKSTFDEELYTTKLDRGPRMRELEREATRIAREIEGEDTRDLHLAEERGIQLDEGFDVDEEIKYSAVQRDIDDHTFDGSQSFLDAYNAEAFGSPHGSIIPKSCSDLSRSKFIDEANTSSTTSSVDAEVSAQTQMDKDARCYGSNDHGITSADVAVKKSHAVSDKSRVGEKQIQNQEKEKNILNECMERSVPEKVQTSQNEEVQSSAGAKGPSTTVAHDPSSSTRDNKHSEGELSGLATSSANETGNPSLHSGTTTSPPYERIAAGSLSSGPGLSPSSSLGSLSSEKSTLNPNAKEFKLNPNAKSFTPSASFRPPVPMSEGSFYYPSNLSPAPPIHIVPMGIGIGPSFGGHQPVFNSQSAQLPTPHAYIHPNGPMYGQQVILGHPRPVYHMPSYPPEMPYKGRNF</sequence>
<proteinExistence type="evidence at transcript level"/>
<dbReference type="AlphaFoldDB" id="A0A0A7LUA7"/>
<dbReference type="InterPro" id="IPR025852">
    <property type="entry name" value="SM_dom_ATX"/>
</dbReference>
<dbReference type="Pfam" id="PF14438">
    <property type="entry name" value="SM-ATX"/>
    <property type="match status" value="1"/>
</dbReference>
<evidence type="ECO:0000259" key="2">
    <source>
        <dbReference type="SMART" id="SM01272"/>
    </source>
</evidence>
<organism evidence="3">
    <name type="scientific">Albuca bracteata</name>
    <name type="common">False sea onion</name>
    <name type="synonym">Ornithogalum longebracteatum</name>
    <dbReference type="NCBI Taxonomy" id="82047"/>
    <lineage>
        <taxon>Eukaryota</taxon>
        <taxon>Viridiplantae</taxon>
        <taxon>Streptophyta</taxon>
        <taxon>Embryophyta</taxon>
        <taxon>Tracheophyta</taxon>
        <taxon>Spermatophyta</taxon>
        <taxon>Magnoliopsida</taxon>
        <taxon>Liliopsida</taxon>
        <taxon>Asparagales</taxon>
        <taxon>Hyacinthaceae</taxon>
        <taxon>Ornithogaloideae</taxon>
        <taxon>Albuca</taxon>
    </lineage>
</organism>
<dbReference type="InterPro" id="IPR009604">
    <property type="entry name" value="LsmAD_domain"/>
</dbReference>
<accession>A0A0A7LUA7</accession>
<evidence type="ECO:0000313" key="3">
    <source>
        <dbReference type="EMBL" id="AIZ68161.1"/>
    </source>
</evidence>
<dbReference type="EMBL" id="KM521539">
    <property type="protein sequence ID" value="AIZ68161.1"/>
    <property type="molecule type" value="mRNA"/>
</dbReference>
<dbReference type="GO" id="GO:0034063">
    <property type="term" value="P:stress granule assembly"/>
    <property type="evidence" value="ECO:0007669"/>
    <property type="project" value="TreeGrafter"/>
</dbReference>
<feature type="compositionally biased region" description="Polar residues" evidence="1">
    <location>
        <begin position="455"/>
        <end position="476"/>
    </location>
</feature>
<feature type="domain" description="LsmAD" evidence="2">
    <location>
        <begin position="218"/>
        <end position="289"/>
    </location>
</feature>
<feature type="compositionally biased region" description="Low complexity" evidence="1">
    <location>
        <begin position="41"/>
        <end position="55"/>
    </location>
</feature>
<dbReference type="GO" id="GO:0003729">
    <property type="term" value="F:mRNA binding"/>
    <property type="evidence" value="ECO:0007669"/>
    <property type="project" value="TreeGrafter"/>
</dbReference>
<feature type="region of interest" description="Disordered" evidence="1">
    <location>
        <begin position="1"/>
        <end position="55"/>
    </location>
</feature>
<dbReference type="SMART" id="SM01272">
    <property type="entry name" value="LsmAD"/>
    <property type="match status" value="1"/>
</dbReference>
<protein>
    <submittedName>
        <fullName evidence="3">Polyadenylate-binding protein-interacting protein 4-like protein</fullName>
    </submittedName>
</protein>
<feature type="region of interest" description="Disordered" evidence="1">
    <location>
        <begin position="405"/>
        <end position="530"/>
    </location>
</feature>
<dbReference type="InterPro" id="IPR009818">
    <property type="entry name" value="PAM2_motif"/>
</dbReference>
<reference evidence="3" key="1">
    <citation type="submission" date="2014-09" db="EMBL/GenBank/DDBJ databases">
        <title>Transcriptome-wide evaluation of reference genes for quantitative real-time PCR in Ornithogalum saundersiae tissues during plant development and under stress conditions.</title>
        <authorList>
            <person name="Kong J.-Q."/>
        </authorList>
    </citation>
    <scope>NUCLEOTIDE SEQUENCE</scope>
</reference>
<dbReference type="Pfam" id="PF07145">
    <property type="entry name" value="PAM2"/>
    <property type="match status" value="1"/>
</dbReference>